<keyword evidence="4" id="KW-1185">Reference proteome</keyword>
<gene>
    <name evidence="3" type="ORF">FRZ44_19200</name>
</gene>
<dbReference type="InterPro" id="IPR014710">
    <property type="entry name" value="RmlC-like_jellyroll"/>
</dbReference>
<dbReference type="RefSeq" id="WP_151176962.1">
    <property type="nucleotide sequence ID" value="NZ_CP042906.1"/>
</dbReference>
<evidence type="ECO:0000259" key="2">
    <source>
        <dbReference type="Pfam" id="PF07883"/>
    </source>
</evidence>
<organism evidence="3 4">
    <name type="scientific">Hypericibacter terrae</name>
    <dbReference type="NCBI Taxonomy" id="2602015"/>
    <lineage>
        <taxon>Bacteria</taxon>
        <taxon>Pseudomonadati</taxon>
        <taxon>Pseudomonadota</taxon>
        <taxon>Alphaproteobacteria</taxon>
        <taxon>Rhodospirillales</taxon>
        <taxon>Dongiaceae</taxon>
        <taxon>Hypericibacter</taxon>
    </lineage>
</organism>
<sequence length="167" mass="17682">MIMNSKTSRAVWRGLALAGIVAGAMSAGSMSAFAGSCPADKVVPAGQGQKPGATMPKDVTDTVIGSIDLSKEPAAINDRTFRLRKLVIQAGGIVPWHSHEDRPAIIYIVSGEVTEYASTCAVPIVHKSGDVAVESHDTSHWWKNTGKTQAVLLSSDLLHDPMDANMM</sequence>
<reference evidence="3 4" key="1">
    <citation type="submission" date="2019-08" db="EMBL/GenBank/DDBJ databases">
        <title>Hyperibacter terrae gen. nov., sp. nov. and Hyperibacter viscosus sp. nov., two new members in the family Rhodospirillaceae isolated from the rhizosphere of Hypericum perforatum.</title>
        <authorList>
            <person name="Noviana Z."/>
        </authorList>
    </citation>
    <scope>NUCLEOTIDE SEQUENCE [LARGE SCALE GENOMIC DNA]</scope>
    <source>
        <strain evidence="3 4">R5913</strain>
    </source>
</reference>
<feature type="domain" description="Cupin type-2" evidence="2">
    <location>
        <begin position="87"/>
        <end position="154"/>
    </location>
</feature>
<feature type="signal peptide" evidence="1">
    <location>
        <begin position="1"/>
        <end position="34"/>
    </location>
</feature>
<evidence type="ECO:0000313" key="4">
    <source>
        <dbReference type="Proteomes" id="UP000326202"/>
    </source>
</evidence>
<dbReference type="EMBL" id="CP042906">
    <property type="protein sequence ID" value="QEX16625.1"/>
    <property type="molecule type" value="Genomic_DNA"/>
</dbReference>
<proteinExistence type="predicted"/>
<protein>
    <submittedName>
        <fullName evidence="3">Cupin</fullName>
    </submittedName>
</protein>
<dbReference type="Gene3D" id="2.60.120.10">
    <property type="entry name" value="Jelly Rolls"/>
    <property type="match status" value="1"/>
</dbReference>
<dbReference type="Proteomes" id="UP000326202">
    <property type="component" value="Chromosome"/>
</dbReference>
<dbReference type="OrthoDB" id="8561853at2"/>
<dbReference type="SUPFAM" id="SSF51182">
    <property type="entry name" value="RmlC-like cupins"/>
    <property type="match status" value="1"/>
</dbReference>
<keyword evidence="1" id="KW-0732">Signal</keyword>
<feature type="chain" id="PRO_5023945002" evidence="1">
    <location>
        <begin position="35"/>
        <end position="167"/>
    </location>
</feature>
<evidence type="ECO:0000313" key="3">
    <source>
        <dbReference type="EMBL" id="QEX16625.1"/>
    </source>
</evidence>
<dbReference type="AlphaFoldDB" id="A0A5J6MJF8"/>
<dbReference type="InterPro" id="IPR011051">
    <property type="entry name" value="RmlC_Cupin_sf"/>
</dbReference>
<dbReference type="KEGG" id="htq:FRZ44_19200"/>
<dbReference type="Pfam" id="PF07883">
    <property type="entry name" value="Cupin_2"/>
    <property type="match status" value="1"/>
</dbReference>
<evidence type="ECO:0000256" key="1">
    <source>
        <dbReference type="SAM" id="SignalP"/>
    </source>
</evidence>
<name>A0A5J6MJF8_9PROT</name>
<dbReference type="InterPro" id="IPR013096">
    <property type="entry name" value="Cupin_2"/>
</dbReference>
<accession>A0A5J6MJF8</accession>